<feature type="chain" id="PRO_5047128594" description="Secreted protein" evidence="2">
    <location>
        <begin position="18"/>
        <end position="70"/>
    </location>
</feature>
<evidence type="ECO:0008006" key="5">
    <source>
        <dbReference type="Google" id="ProtNLM"/>
    </source>
</evidence>
<evidence type="ECO:0000313" key="3">
    <source>
        <dbReference type="EMBL" id="KAK8589880.1"/>
    </source>
</evidence>
<dbReference type="EMBL" id="JBBPBM010000004">
    <property type="protein sequence ID" value="KAK8589880.1"/>
    <property type="molecule type" value="Genomic_DNA"/>
</dbReference>
<comment type="caution">
    <text evidence="3">The sequence shown here is derived from an EMBL/GenBank/DDBJ whole genome shotgun (WGS) entry which is preliminary data.</text>
</comment>
<keyword evidence="2" id="KW-0732">Signal</keyword>
<evidence type="ECO:0000256" key="2">
    <source>
        <dbReference type="SAM" id="SignalP"/>
    </source>
</evidence>
<sequence length="70" mass="7524">MSVCLLFFFCHGCGVIGHSVSASQRGVAQVCGRTRYYEESPSGVPRKDIGRSNSVPKSDKVLVDTSSDTI</sequence>
<gene>
    <name evidence="3" type="ORF">V6N12_024270</name>
</gene>
<name>A0ABR2G067_9ROSI</name>
<feature type="signal peptide" evidence="2">
    <location>
        <begin position="1"/>
        <end position="17"/>
    </location>
</feature>
<evidence type="ECO:0000313" key="4">
    <source>
        <dbReference type="Proteomes" id="UP001472677"/>
    </source>
</evidence>
<feature type="region of interest" description="Disordered" evidence="1">
    <location>
        <begin position="38"/>
        <end position="70"/>
    </location>
</feature>
<accession>A0ABR2G067</accession>
<proteinExistence type="predicted"/>
<keyword evidence="4" id="KW-1185">Reference proteome</keyword>
<organism evidence="3 4">
    <name type="scientific">Hibiscus sabdariffa</name>
    <name type="common">roselle</name>
    <dbReference type="NCBI Taxonomy" id="183260"/>
    <lineage>
        <taxon>Eukaryota</taxon>
        <taxon>Viridiplantae</taxon>
        <taxon>Streptophyta</taxon>
        <taxon>Embryophyta</taxon>
        <taxon>Tracheophyta</taxon>
        <taxon>Spermatophyta</taxon>
        <taxon>Magnoliopsida</taxon>
        <taxon>eudicotyledons</taxon>
        <taxon>Gunneridae</taxon>
        <taxon>Pentapetalae</taxon>
        <taxon>rosids</taxon>
        <taxon>malvids</taxon>
        <taxon>Malvales</taxon>
        <taxon>Malvaceae</taxon>
        <taxon>Malvoideae</taxon>
        <taxon>Hibiscus</taxon>
    </lineage>
</organism>
<protein>
    <recommendedName>
        <fullName evidence="5">Secreted protein</fullName>
    </recommendedName>
</protein>
<evidence type="ECO:0000256" key="1">
    <source>
        <dbReference type="SAM" id="MobiDB-lite"/>
    </source>
</evidence>
<dbReference type="Proteomes" id="UP001472677">
    <property type="component" value="Unassembled WGS sequence"/>
</dbReference>
<reference evidence="3 4" key="1">
    <citation type="journal article" date="2024" name="G3 (Bethesda)">
        <title>Genome assembly of Hibiscus sabdariffa L. provides insights into metabolisms of medicinal natural products.</title>
        <authorList>
            <person name="Kim T."/>
        </authorList>
    </citation>
    <scope>NUCLEOTIDE SEQUENCE [LARGE SCALE GENOMIC DNA]</scope>
    <source>
        <strain evidence="3">TK-2024</strain>
        <tissue evidence="3">Old leaves</tissue>
    </source>
</reference>